<dbReference type="EMBL" id="JBHTMP010000113">
    <property type="protein sequence ID" value="MFD1326051.1"/>
    <property type="molecule type" value="Genomic_DNA"/>
</dbReference>
<dbReference type="InterPro" id="IPR025680">
    <property type="entry name" value="DddI"/>
</dbReference>
<organism evidence="1 2">
    <name type="scientific">Micromonospora sonneratiae</name>
    <dbReference type="NCBI Taxonomy" id="1184706"/>
    <lineage>
        <taxon>Bacteria</taxon>
        <taxon>Bacillati</taxon>
        <taxon>Actinomycetota</taxon>
        <taxon>Actinomycetes</taxon>
        <taxon>Micromonosporales</taxon>
        <taxon>Micromonosporaceae</taxon>
        <taxon>Micromonospora</taxon>
    </lineage>
</organism>
<accession>A0ABW3YRM1</accession>
<evidence type="ECO:0000313" key="2">
    <source>
        <dbReference type="Proteomes" id="UP001597260"/>
    </source>
</evidence>
<gene>
    <name evidence="1" type="ORF">ACFQ4H_33735</name>
</gene>
<comment type="caution">
    <text evidence="1">The sequence shown here is derived from an EMBL/GenBank/DDBJ whole genome shotgun (WGS) entry which is preliminary data.</text>
</comment>
<name>A0ABW3YRM1_9ACTN</name>
<protein>
    <submittedName>
        <fullName evidence="1">Imm1 family immunity protein</fullName>
    </submittedName>
</protein>
<dbReference type="Proteomes" id="UP001597260">
    <property type="component" value="Unassembled WGS sequence"/>
</dbReference>
<dbReference type="Pfam" id="PF14430">
    <property type="entry name" value="Imm1"/>
    <property type="match status" value="1"/>
</dbReference>
<keyword evidence="2" id="KW-1185">Reference proteome</keyword>
<proteinExistence type="predicted"/>
<evidence type="ECO:0000313" key="1">
    <source>
        <dbReference type="EMBL" id="MFD1326051.1"/>
    </source>
</evidence>
<sequence length="151" mass="16481">MAHLHRQRKGHCMKVTWAYDRGDHRNNHEVDLTDPAALEALLHEIHEAREPVAVTIFSKSADDPDELPPGLQIGLGHPTHAFAVHIADDGDYLSDPTAQAPSEAVSFDVGGVPTEYPAEYLRIRPETAIRAAATFLKTGGQPPHVPDASDR</sequence>
<reference evidence="2" key="1">
    <citation type="journal article" date="2019" name="Int. J. Syst. Evol. Microbiol.">
        <title>The Global Catalogue of Microorganisms (GCM) 10K type strain sequencing project: providing services to taxonomists for standard genome sequencing and annotation.</title>
        <authorList>
            <consortium name="The Broad Institute Genomics Platform"/>
            <consortium name="The Broad Institute Genome Sequencing Center for Infectious Disease"/>
            <person name="Wu L."/>
            <person name="Ma J."/>
        </authorList>
    </citation>
    <scope>NUCLEOTIDE SEQUENCE [LARGE SCALE GENOMIC DNA]</scope>
    <source>
        <strain evidence="2">JCM 31037</strain>
    </source>
</reference>